<dbReference type="InterPro" id="IPR036249">
    <property type="entry name" value="Thioredoxin-like_sf"/>
</dbReference>
<name>A0A1G4UJV4_9HYPH</name>
<feature type="domain" description="Thioredoxin-like fold" evidence="1">
    <location>
        <begin position="43"/>
        <end position="126"/>
    </location>
</feature>
<accession>A0A1G4UJV4</accession>
<sequence length="137" mass="14950">MQARFHGNLSDKRRAALARVAIVIAAGMVACGARADAARAAELLMFEQAGCAWCQRFEREIAPVYPHTEEGRLAPLRRIELGDEEAALADLTAPVRYAPTFVLVEDGREVGRIPGYAGEEAFWGLLAAMTKKLPRTP</sequence>
<evidence type="ECO:0000313" key="2">
    <source>
        <dbReference type="EMBL" id="SCW93942.1"/>
    </source>
</evidence>
<dbReference type="STRING" id="177413.SAMN05660859_4040"/>
<keyword evidence="3" id="KW-1185">Reference proteome</keyword>
<gene>
    <name evidence="2" type="ORF">SAMN05660859_4040</name>
</gene>
<dbReference type="SUPFAM" id="SSF52833">
    <property type="entry name" value="Thioredoxin-like"/>
    <property type="match status" value="1"/>
</dbReference>
<proteinExistence type="predicted"/>
<organism evidence="2 3">
    <name type="scientific">Ancylobacter rudongensis</name>
    <dbReference type="NCBI Taxonomy" id="177413"/>
    <lineage>
        <taxon>Bacteria</taxon>
        <taxon>Pseudomonadati</taxon>
        <taxon>Pseudomonadota</taxon>
        <taxon>Alphaproteobacteria</taxon>
        <taxon>Hyphomicrobiales</taxon>
        <taxon>Xanthobacteraceae</taxon>
        <taxon>Ancylobacter</taxon>
    </lineage>
</organism>
<dbReference type="EMBL" id="FMTP01000008">
    <property type="protein sequence ID" value="SCW93942.1"/>
    <property type="molecule type" value="Genomic_DNA"/>
</dbReference>
<protein>
    <recommendedName>
        <fullName evidence="1">Thioredoxin-like fold domain-containing protein</fullName>
    </recommendedName>
</protein>
<dbReference type="AlphaFoldDB" id="A0A1G4UJV4"/>
<reference evidence="3" key="1">
    <citation type="submission" date="2016-10" db="EMBL/GenBank/DDBJ databases">
        <authorList>
            <person name="Varghese N."/>
            <person name="Submissions S."/>
        </authorList>
    </citation>
    <scope>NUCLEOTIDE SEQUENCE [LARGE SCALE GENOMIC DNA]</scope>
    <source>
        <strain evidence="3">CGMCC 1.1761</strain>
    </source>
</reference>
<dbReference type="Pfam" id="PF13098">
    <property type="entry name" value="Thioredoxin_2"/>
    <property type="match status" value="1"/>
</dbReference>
<dbReference type="Gene3D" id="3.40.30.10">
    <property type="entry name" value="Glutaredoxin"/>
    <property type="match status" value="1"/>
</dbReference>
<dbReference type="PROSITE" id="PS51257">
    <property type="entry name" value="PROKAR_LIPOPROTEIN"/>
    <property type="match status" value="1"/>
</dbReference>
<evidence type="ECO:0000259" key="1">
    <source>
        <dbReference type="Pfam" id="PF13098"/>
    </source>
</evidence>
<dbReference type="Proteomes" id="UP000198889">
    <property type="component" value="Unassembled WGS sequence"/>
</dbReference>
<evidence type="ECO:0000313" key="3">
    <source>
        <dbReference type="Proteomes" id="UP000198889"/>
    </source>
</evidence>
<dbReference type="InterPro" id="IPR012336">
    <property type="entry name" value="Thioredoxin-like_fold"/>
</dbReference>